<dbReference type="Gene3D" id="2.60.40.420">
    <property type="entry name" value="Cupredoxins - blue copper proteins"/>
    <property type="match status" value="3"/>
</dbReference>
<dbReference type="EMBL" id="JBHTIK010000005">
    <property type="protein sequence ID" value="MFD0848875.1"/>
    <property type="molecule type" value="Genomic_DNA"/>
</dbReference>
<dbReference type="PROSITE" id="PS51318">
    <property type="entry name" value="TAT"/>
    <property type="match status" value="1"/>
</dbReference>
<evidence type="ECO:0000313" key="7">
    <source>
        <dbReference type="EMBL" id="MFD0848875.1"/>
    </source>
</evidence>
<keyword evidence="2" id="KW-0560">Oxidoreductase</keyword>
<evidence type="ECO:0000256" key="1">
    <source>
        <dbReference type="ARBA" id="ARBA00022723"/>
    </source>
</evidence>
<dbReference type="InterPro" id="IPR011707">
    <property type="entry name" value="Cu-oxidase-like_N"/>
</dbReference>
<dbReference type="Pfam" id="PF07732">
    <property type="entry name" value="Cu-oxidase_3"/>
    <property type="match status" value="1"/>
</dbReference>
<dbReference type="InterPro" id="IPR045087">
    <property type="entry name" value="Cu-oxidase_fam"/>
</dbReference>
<keyword evidence="3" id="KW-0186">Copper</keyword>
<evidence type="ECO:0000259" key="5">
    <source>
        <dbReference type="Pfam" id="PF07731"/>
    </source>
</evidence>
<name>A0ABW3C327_SPHXN</name>
<dbReference type="PROSITE" id="PS00080">
    <property type="entry name" value="MULTICOPPER_OXIDASE2"/>
    <property type="match status" value="1"/>
</dbReference>
<comment type="caution">
    <text evidence="7">The sequence shown here is derived from an EMBL/GenBank/DDBJ whole genome shotgun (WGS) entry which is preliminary data.</text>
</comment>
<dbReference type="PANTHER" id="PTHR11709:SF394">
    <property type="entry name" value="FI03373P-RELATED"/>
    <property type="match status" value="1"/>
</dbReference>
<keyword evidence="1" id="KW-0479">Metal-binding</keyword>
<evidence type="ECO:0000256" key="2">
    <source>
        <dbReference type="ARBA" id="ARBA00023002"/>
    </source>
</evidence>
<dbReference type="SUPFAM" id="SSF49503">
    <property type="entry name" value="Cupredoxins"/>
    <property type="match status" value="3"/>
</dbReference>
<gene>
    <name evidence="7" type="ORF">ACFQ00_11115</name>
</gene>
<evidence type="ECO:0000259" key="6">
    <source>
        <dbReference type="Pfam" id="PF07732"/>
    </source>
</evidence>
<dbReference type="Pfam" id="PF07731">
    <property type="entry name" value="Cu-oxidase_2"/>
    <property type="match status" value="1"/>
</dbReference>
<feature type="domain" description="Plastocyanin-like" evidence="4">
    <location>
        <begin position="201"/>
        <end position="289"/>
    </location>
</feature>
<dbReference type="Pfam" id="PF00394">
    <property type="entry name" value="Cu-oxidase"/>
    <property type="match status" value="1"/>
</dbReference>
<dbReference type="InterPro" id="IPR008972">
    <property type="entry name" value="Cupredoxin"/>
</dbReference>
<accession>A0ABW3C327</accession>
<dbReference type="PANTHER" id="PTHR11709">
    <property type="entry name" value="MULTI-COPPER OXIDASE"/>
    <property type="match status" value="1"/>
</dbReference>
<organism evidence="7 8">
    <name type="scientific">Sphingosinicella xenopeptidilytica</name>
    <dbReference type="NCBI Taxonomy" id="364098"/>
    <lineage>
        <taxon>Bacteria</taxon>
        <taxon>Pseudomonadati</taxon>
        <taxon>Pseudomonadota</taxon>
        <taxon>Alphaproteobacteria</taxon>
        <taxon>Sphingomonadales</taxon>
        <taxon>Sphingosinicellaceae</taxon>
        <taxon>Sphingosinicella</taxon>
    </lineage>
</organism>
<feature type="domain" description="Plastocyanin-like" evidence="5">
    <location>
        <begin position="354"/>
        <end position="456"/>
    </location>
</feature>
<dbReference type="InterPro" id="IPR001117">
    <property type="entry name" value="Cu-oxidase_2nd"/>
</dbReference>
<protein>
    <submittedName>
        <fullName evidence="7">Multicopper oxidase family protein</fullName>
    </submittedName>
</protein>
<feature type="domain" description="Plastocyanin-like" evidence="6">
    <location>
        <begin position="46"/>
        <end position="161"/>
    </location>
</feature>
<keyword evidence="8" id="KW-1185">Reference proteome</keyword>
<dbReference type="RefSeq" id="WP_381490397.1">
    <property type="nucleotide sequence ID" value="NZ_JBHTIK010000005.1"/>
</dbReference>
<evidence type="ECO:0000259" key="4">
    <source>
        <dbReference type="Pfam" id="PF00394"/>
    </source>
</evidence>
<dbReference type="Proteomes" id="UP001597124">
    <property type="component" value="Unassembled WGS sequence"/>
</dbReference>
<evidence type="ECO:0000256" key="3">
    <source>
        <dbReference type="ARBA" id="ARBA00023008"/>
    </source>
</evidence>
<dbReference type="InterPro" id="IPR011706">
    <property type="entry name" value="Cu-oxidase_C"/>
</dbReference>
<sequence>MSQQDGFTRRSFVGGTGLLLGACTAPGALGGAGERKPDVRLTIAPQKIELAPGISYETFTYNDQVPGPILRLPKGRNAIVEVTNLLQTPELVHWHGLEIPSNVDGAEEEGTPPVPPLQTRRYEFAPTPGGAHWYHTHMIADKALMFGAYSGLFGFIIVEGDDPGAYDQEVCVAIHHWGSRWVPGQTLRPNDPKHGFEVGFDYGTMNGRLMGHDAPVRVRQGQRVLFRMLNASATEISWISLAGHTLRVVAMDGYPVPTPCEIDVLMMGPGERADVIVEMNNPGKWILGSTDDKERERGMGMIIEYAGATGAPQWTPVKRTWSFQRFAGARAVPEPDERIELTIGRIPGGPGGYNMWTINGKSWPETDRIHVEKGKRYRIVYNNQTDLGHPMHLHRHHFEVVRWDKEYCPGLMKDTINVKPFTTAELDFVAHNPGPTLIHCHQAKHQDYGMMALMLYEGDVEPKVDHTAMHRAITEAYCREG</sequence>
<proteinExistence type="predicted"/>
<dbReference type="InterPro" id="IPR006311">
    <property type="entry name" value="TAT_signal"/>
</dbReference>
<evidence type="ECO:0000313" key="8">
    <source>
        <dbReference type="Proteomes" id="UP001597124"/>
    </source>
</evidence>
<reference evidence="8" key="1">
    <citation type="journal article" date="2019" name="Int. J. Syst. Evol. Microbiol.">
        <title>The Global Catalogue of Microorganisms (GCM) 10K type strain sequencing project: providing services to taxonomists for standard genome sequencing and annotation.</title>
        <authorList>
            <consortium name="The Broad Institute Genomics Platform"/>
            <consortium name="The Broad Institute Genome Sequencing Center for Infectious Disease"/>
            <person name="Wu L."/>
            <person name="Ma J."/>
        </authorList>
    </citation>
    <scope>NUCLEOTIDE SEQUENCE [LARGE SCALE GENOMIC DNA]</scope>
    <source>
        <strain evidence="8">CCUG 52537</strain>
    </source>
</reference>
<dbReference type="InterPro" id="IPR002355">
    <property type="entry name" value="Cu_oxidase_Cu_BS"/>
</dbReference>